<reference evidence="1" key="1">
    <citation type="submission" date="2022-05" db="EMBL/GenBank/DDBJ databases">
        <title>The Musa troglodytarum L. genome provides insights into the mechanism of non-climacteric behaviour and enrichment of carotenoids.</title>
        <authorList>
            <person name="Wang J."/>
        </authorList>
    </citation>
    <scope>NUCLEOTIDE SEQUENCE</scope>
    <source>
        <tissue evidence="1">Leaf</tissue>
    </source>
</reference>
<protein>
    <submittedName>
        <fullName evidence="1">Uncharacterized protein</fullName>
    </submittedName>
</protein>
<accession>A0A9E7IAU8</accession>
<organism evidence="1 2">
    <name type="scientific">Musa troglodytarum</name>
    <name type="common">fe'i banana</name>
    <dbReference type="NCBI Taxonomy" id="320322"/>
    <lineage>
        <taxon>Eukaryota</taxon>
        <taxon>Viridiplantae</taxon>
        <taxon>Streptophyta</taxon>
        <taxon>Embryophyta</taxon>
        <taxon>Tracheophyta</taxon>
        <taxon>Spermatophyta</taxon>
        <taxon>Magnoliopsida</taxon>
        <taxon>Liliopsida</taxon>
        <taxon>Zingiberales</taxon>
        <taxon>Musaceae</taxon>
        <taxon>Musa</taxon>
    </lineage>
</organism>
<dbReference type="AlphaFoldDB" id="A0A9E7IAU8"/>
<dbReference type="Proteomes" id="UP001055439">
    <property type="component" value="Chromosome 9"/>
</dbReference>
<proteinExistence type="predicted"/>
<dbReference type="EMBL" id="CP097511">
    <property type="protein sequence ID" value="URE43983.1"/>
    <property type="molecule type" value="Genomic_DNA"/>
</dbReference>
<evidence type="ECO:0000313" key="1">
    <source>
        <dbReference type="EMBL" id="URE43983.1"/>
    </source>
</evidence>
<gene>
    <name evidence="1" type="ORF">MUK42_16901</name>
</gene>
<sequence length="74" mass="8404">MGKDLQGIPEFGHLILHTGYQRGKLIHLKFCRPSSELEVKLATPNTSNNGKTQDVILVSKQCTSRVQLERDRDR</sequence>
<evidence type="ECO:0000313" key="2">
    <source>
        <dbReference type="Proteomes" id="UP001055439"/>
    </source>
</evidence>
<keyword evidence="2" id="KW-1185">Reference proteome</keyword>
<name>A0A9E7IAU8_9LILI</name>